<dbReference type="InterPro" id="IPR007627">
    <property type="entry name" value="RNA_pol_sigma70_r2"/>
</dbReference>
<dbReference type="PANTHER" id="PTHR43133:SF8">
    <property type="entry name" value="RNA POLYMERASE SIGMA FACTOR HI_1459-RELATED"/>
    <property type="match status" value="1"/>
</dbReference>
<evidence type="ECO:0000256" key="1">
    <source>
        <dbReference type="ARBA" id="ARBA00010641"/>
    </source>
</evidence>
<sequence length="231" mass="26156">MGRHSSTADVERLVRSAIDGDTTAWQDLVGRYSTLVWAVARAHRLPTADAMDVCQATWLRLTERMASLREPKKLPGWLVTTARRESLRLLARRRREQAWEQHAAEPRPADRPSDETPENVVLLAEQDRALWAAFAGLPERCRRLLRTMAFHPDWTYTQVAASMNMPANSVGPTRSRCLARLRELLGPTVPQPARMAKHAAAPRFPGGTSTSNALHDRRRGRVRRDEPDTDR</sequence>
<dbReference type="SUPFAM" id="SSF88659">
    <property type="entry name" value="Sigma3 and sigma4 domains of RNA polymerase sigma factors"/>
    <property type="match status" value="1"/>
</dbReference>
<keyword evidence="5" id="KW-0804">Transcription</keyword>
<feature type="region of interest" description="Disordered" evidence="6">
    <location>
        <begin position="197"/>
        <end position="231"/>
    </location>
</feature>
<evidence type="ECO:0000313" key="8">
    <source>
        <dbReference type="Proteomes" id="UP000204221"/>
    </source>
</evidence>
<dbReference type="AlphaFoldDB" id="A0A221WAT5"/>
<evidence type="ECO:0000256" key="2">
    <source>
        <dbReference type="ARBA" id="ARBA00023015"/>
    </source>
</evidence>
<dbReference type="InterPro" id="IPR013324">
    <property type="entry name" value="RNA_pol_sigma_r3/r4-like"/>
</dbReference>
<dbReference type="NCBIfam" id="TIGR02937">
    <property type="entry name" value="sigma70-ECF"/>
    <property type="match status" value="1"/>
</dbReference>
<name>A0A221WAT5_9PSEU</name>
<dbReference type="PANTHER" id="PTHR43133">
    <property type="entry name" value="RNA POLYMERASE ECF-TYPE SIGMA FACTO"/>
    <property type="match status" value="1"/>
</dbReference>
<dbReference type="InterPro" id="IPR036388">
    <property type="entry name" value="WH-like_DNA-bd_sf"/>
</dbReference>
<dbReference type="InterPro" id="IPR039425">
    <property type="entry name" value="RNA_pol_sigma-70-like"/>
</dbReference>
<accession>A0A221WAT5</accession>
<dbReference type="KEGG" id="ahg:AHOG_26395"/>
<evidence type="ECO:0000256" key="4">
    <source>
        <dbReference type="ARBA" id="ARBA00023125"/>
    </source>
</evidence>
<organism evidence="7 8">
    <name type="scientific">Actinoalloteichus hoggarensis</name>
    <dbReference type="NCBI Taxonomy" id="1470176"/>
    <lineage>
        <taxon>Bacteria</taxon>
        <taxon>Bacillati</taxon>
        <taxon>Actinomycetota</taxon>
        <taxon>Actinomycetes</taxon>
        <taxon>Pseudonocardiales</taxon>
        <taxon>Pseudonocardiaceae</taxon>
        <taxon>Actinoalloteichus</taxon>
    </lineage>
</organism>
<dbReference type="Proteomes" id="UP000204221">
    <property type="component" value="Chromosome"/>
</dbReference>
<dbReference type="InterPro" id="IPR014284">
    <property type="entry name" value="RNA_pol_sigma-70_dom"/>
</dbReference>
<dbReference type="EMBL" id="CP022521">
    <property type="protein sequence ID" value="ASO22884.1"/>
    <property type="molecule type" value="Genomic_DNA"/>
</dbReference>
<dbReference type="SUPFAM" id="SSF88946">
    <property type="entry name" value="Sigma2 domain of RNA polymerase sigma factors"/>
    <property type="match status" value="1"/>
</dbReference>
<evidence type="ECO:0000256" key="3">
    <source>
        <dbReference type="ARBA" id="ARBA00023082"/>
    </source>
</evidence>
<proteinExistence type="inferred from homology"/>
<gene>
    <name evidence="7" type="ORF">AHOG_26395</name>
</gene>
<dbReference type="GO" id="GO:0003677">
    <property type="term" value="F:DNA binding"/>
    <property type="evidence" value="ECO:0007669"/>
    <property type="project" value="UniProtKB-KW"/>
</dbReference>
<evidence type="ECO:0000256" key="6">
    <source>
        <dbReference type="SAM" id="MobiDB-lite"/>
    </source>
</evidence>
<keyword evidence="4" id="KW-0238">DNA-binding</keyword>
<dbReference type="Gene3D" id="1.10.1740.10">
    <property type="match status" value="1"/>
</dbReference>
<protein>
    <submittedName>
        <fullName evidence="7">RNA polymerase sigma factor RpoE</fullName>
    </submittedName>
</protein>
<evidence type="ECO:0000256" key="5">
    <source>
        <dbReference type="ARBA" id="ARBA00023163"/>
    </source>
</evidence>
<keyword evidence="3" id="KW-0731">Sigma factor</keyword>
<evidence type="ECO:0000313" key="7">
    <source>
        <dbReference type="EMBL" id="ASO22884.1"/>
    </source>
</evidence>
<keyword evidence="2" id="KW-0805">Transcription regulation</keyword>
<keyword evidence="8" id="KW-1185">Reference proteome</keyword>
<comment type="similarity">
    <text evidence="1">Belongs to the sigma-70 factor family. ECF subfamily.</text>
</comment>
<dbReference type="GO" id="GO:0016987">
    <property type="term" value="F:sigma factor activity"/>
    <property type="evidence" value="ECO:0007669"/>
    <property type="project" value="UniProtKB-KW"/>
</dbReference>
<dbReference type="GO" id="GO:0006352">
    <property type="term" value="P:DNA-templated transcription initiation"/>
    <property type="evidence" value="ECO:0007669"/>
    <property type="project" value="InterPro"/>
</dbReference>
<dbReference type="RefSeq" id="WP_211290499.1">
    <property type="nucleotide sequence ID" value="NZ_CP022521.1"/>
</dbReference>
<dbReference type="Pfam" id="PF04542">
    <property type="entry name" value="Sigma70_r2"/>
    <property type="match status" value="1"/>
</dbReference>
<reference evidence="7 8" key="1">
    <citation type="submission" date="2017-07" db="EMBL/GenBank/DDBJ databases">
        <title>Complete genome sequence of Actinoalloteichus hoggarensis DSM 45943, type strain of Actinoalloteichus hoggarensis.</title>
        <authorList>
            <person name="Ruckert C."/>
            <person name="Nouioui I."/>
            <person name="Willmese J."/>
            <person name="van Wezel G."/>
            <person name="Klenk H.-P."/>
            <person name="Kalinowski J."/>
            <person name="Zotchev S.B."/>
        </authorList>
    </citation>
    <scope>NUCLEOTIDE SEQUENCE [LARGE SCALE GENOMIC DNA]</scope>
    <source>
        <strain evidence="7 8">DSM 45943</strain>
    </source>
</reference>
<dbReference type="Gene3D" id="1.10.10.10">
    <property type="entry name" value="Winged helix-like DNA-binding domain superfamily/Winged helix DNA-binding domain"/>
    <property type="match status" value="1"/>
</dbReference>
<dbReference type="InterPro" id="IPR013325">
    <property type="entry name" value="RNA_pol_sigma_r2"/>
</dbReference>